<accession>A0AAD9CXC2</accession>
<feature type="compositionally biased region" description="Basic and acidic residues" evidence="1">
    <location>
        <begin position="324"/>
        <end position="333"/>
    </location>
</feature>
<dbReference type="GO" id="GO:0006281">
    <property type="term" value="P:DNA repair"/>
    <property type="evidence" value="ECO:0007669"/>
    <property type="project" value="TreeGrafter"/>
</dbReference>
<organism evidence="2 3">
    <name type="scientific">Papiliotrema laurentii</name>
    <name type="common">Cryptococcus laurentii</name>
    <dbReference type="NCBI Taxonomy" id="5418"/>
    <lineage>
        <taxon>Eukaryota</taxon>
        <taxon>Fungi</taxon>
        <taxon>Dikarya</taxon>
        <taxon>Basidiomycota</taxon>
        <taxon>Agaricomycotina</taxon>
        <taxon>Tremellomycetes</taxon>
        <taxon>Tremellales</taxon>
        <taxon>Rhynchogastremaceae</taxon>
        <taxon>Papiliotrema</taxon>
    </lineage>
</organism>
<gene>
    <name evidence="2" type="ORF">DB88DRAFT_492475</name>
</gene>
<name>A0AAD9CXC2_PAPLA</name>
<dbReference type="GO" id="GO:0071479">
    <property type="term" value="P:cellular response to ionizing radiation"/>
    <property type="evidence" value="ECO:0007669"/>
    <property type="project" value="TreeGrafter"/>
</dbReference>
<feature type="compositionally biased region" description="Acidic residues" evidence="1">
    <location>
        <begin position="572"/>
        <end position="583"/>
    </location>
</feature>
<dbReference type="GO" id="GO:0030896">
    <property type="term" value="C:checkpoint clamp complex"/>
    <property type="evidence" value="ECO:0007669"/>
    <property type="project" value="InterPro"/>
</dbReference>
<dbReference type="EMBL" id="JAODAN010000006">
    <property type="protein sequence ID" value="KAK1923792.1"/>
    <property type="molecule type" value="Genomic_DNA"/>
</dbReference>
<comment type="caution">
    <text evidence="2">The sequence shown here is derived from an EMBL/GenBank/DDBJ whole genome shotgun (WGS) entry which is preliminary data.</text>
</comment>
<evidence type="ECO:0000256" key="1">
    <source>
        <dbReference type="SAM" id="MobiDB-lite"/>
    </source>
</evidence>
<feature type="compositionally biased region" description="Low complexity" evidence="1">
    <location>
        <begin position="501"/>
        <end position="512"/>
    </location>
</feature>
<feature type="compositionally biased region" description="Polar residues" evidence="1">
    <location>
        <begin position="594"/>
        <end position="603"/>
    </location>
</feature>
<feature type="compositionally biased region" description="Acidic residues" evidence="1">
    <location>
        <begin position="125"/>
        <end position="134"/>
    </location>
</feature>
<dbReference type="PANTHER" id="PTHR15237">
    <property type="entry name" value="DNA REPAIR PROTEIN RAD9"/>
    <property type="match status" value="1"/>
</dbReference>
<proteinExistence type="predicted"/>
<sequence>MEASIKDGNIKHFARLLQCASKFGDDLHMCANKEMWELAVTNSTKSAFCLFKLKPEFFCRYKALGVNNVAKRKGVKCQLLVKSMLSVLGKASSVGNVERVDLTIVDPESSLRNNRRRSESSTLRDEEEYEESEGEEVRGIEAKLIMKLVCKHGVTKKHSLHLGSSPFLRAEVHPDSTPSSFDVSARALKDMLDHFSFSTPGFPNSNTAARDNQLGWMFGLREIRMKSWETGNSTLQTEVRIDPGEFDDYVLYDHSRIDLTVPMKEFRAALALAEQLNIQLTIAFSTPGQPLTITSAMENAPHFDMFCAIATTSCEAFANVTLAEEKERQDTKSRTGSVDPSGSVGREGTQIKPSSSLGVTRKQRQPMSLSMSKERLGPTASAVLNVAGGETSARHPNEDISEPLFMPGPSQSDSQQNMSDGSMGGHDLDNTDLPPPSASQTRLVRLSGREMLDVSGMADVDMDQILGELDDADEEDQQEFANTQQRIEAQEGAVMDQTIDGIPGIPRVPGVGESMSLDGLDFHPDDSVFAQGELQEKPHSPRKDDRARNEGGKNLDDDDRSSPVRGAKREEELEEELADDDDLGVSQQDHQEVRQLSTTNSVG</sequence>
<protein>
    <submittedName>
        <fullName evidence="2">Rad9-domain-containing protein</fullName>
    </submittedName>
</protein>
<dbReference type="Gene3D" id="3.70.10.10">
    <property type="match status" value="1"/>
</dbReference>
<dbReference type="GO" id="GO:0031573">
    <property type="term" value="P:mitotic intra-S DNA damage checkpoint signaling"/>
    <property type="evidence" value="ECO:0007669"/>
    <property type="project" value="TreeGrafter"/>
</dbReference>
<dbReference type="SUPFAM" id="SSF55979">
    <property type="entry name" value="DNA clamp"/>
    <property type="match status" value="1"/>
</dbReference>
<feature type="region of interest" description="Disordered" evidence="1">
    <location>
        <begin position="111"/>
        <end position="134"/>
    </location>
</feature>
<reference evidence="2" key="1">
    <citation type="submission" date="2023-02" db="EMBL/GenBank/DDBJ databases">
        <title>Identification and recombinant expression of a fungal hydrolase from Papiliotrema laurentii that hydrolyzes apple cutin and clears colloidal polyester polyurethane.</title>
        <authorList>
            <consortium name="DOE Joint Genome Institute"/>
            <person name="Roman V.A."/>
            <person name="Bojanowski C."/>
            <person name="Crable B.R."/>
            <person name="Wagner D.N."/>
            <person name="Hung C.S."/>
            <person name="Nadeau L.J."/>
            <person name="Schratz L."/>
            <person name="Haridas S."/>
            <person name="Pangilinan J."/>
            <person name="Lipzen A."/>
            <person name="Na H."/>
            <person name="Yan M."/>
            <person name="Ng V."/>
            <person name="Grigoriev I.V."/>
            <person name="Spatafora J.W."/>
            <person name="Barlow D."/>
            <person name="Biffinger J."/>
            <person name="Kelley-Loughnane N."/>
            <person name="Varaljay V.A."/>
            <person name="Crookes-Goodson W.J."/>
        </authorList>
    </citation>
    <scope>NUCLEOTIDE SEQUENCE</scope>
    <source>
        <strain evidence="2">5307AH</strain>
    </source>
</reference>
<feature type="region of interest" description="Disordered" evidence="1">
    <location>
        <begin position="324"/>
        <end position="439"/>
    </location>
</feature>
<dbReference type="InterPro" id="IPR046938">
    <property type="entry name" value="DNA_clamp_sf"/>
</dbReference>
<feature type="compositionally biased region" description="Polar residues" evidence="1">
    <location>
        <begin position="409"/>
        <end position="420"/>
    </location>
</feature>
<dbReference type="PANTHER" id="PTHR15237:SF0">
    <property type="entry name" value="CELL CYCLE CHECKPOINT CONTROL PROTEIN"/>
    <property type="match status" value="1"/>
</dbReference>
<dbReference type="GO" id="GO:0000076">
    <property type="term" value="P:DNA replication checkpoint signaling"/>
    <property type="evidence" value="ECO:0007669"/>
    <property type="project" value="TreeGrafter"/>
</dbReference>
<dbReference type="Pfam" id="PF04139">
    <property type="entry name" value="Rad9"/>
    <property type="match status" value="1"/>
</dbReference>
<evidence type="ECO:0000313" key="3">
    <source>
        <dbReference type="Proteomes" id="UP001182556"/>
    </source>
</evidence>
<dbReference type="Proteomes" id="UP001182556">
    <property type="component" value="Unassembled WGS sequence"/>
</dbReference>
<dbReference type="AlphaFoldDB" id="A0AAD9CXC2"/>
<feature type="region of interest" description="Disordered" evidence="1">
    <location>
        <begin position="491"/>
        <end position="603"/>
    </location>
</feature>
<evidence type="ECO:0000313" key="2">
    <source>
        <dbReference type="EMBL" id="KAK1923792.1"/>
    </source>
</evidence>
<feature type="compositionally biased region" description="Basic and acidic residues" evidence="1">
    <location>
        <begin position="534"/>
        <end position="555"/>
    </location>
</feature>
<keyword evidence="3" id="KW-1185">Reference proteome</keyword>
<dbReference type="InterPro" id="IPR007268">
    <property type="entry name" value="Rad9/Ddc1"/>
</dbReference>